<name>A0A1Y1YEX2_9FUNG</name>
<evidence type="ECO:0000313" key="3">
    <source>
        <dbReference type="Proteomes" id="UP000193498"/>
    </source>
</evidence>
<evidence type="ECO:0000313" key="2">
    <source>
        <dbReference type="EMBL" id="ORX96266.1"/>
    </source>
</evidence>
<organism evidence="2 3">
    <name type="scientific">Basidiobolus meristosporus CBS 931.73</name>
    <dbReference type="NCBI Taxonomy" id="1314790"/>
    <lineage>
        <taxon>Eukaryota</taxon>
        <taxon>Fungi</taxon>
        <taxon>Fungi incertae sedis</taxon>
        <taxon>Zoopagomycota</taxon>
        <taxon>Entomophthoromycotina</taxon>
        <taxon>Basidiobolomycetes</taxon>
        <taxon>Basidiobolales</taxon>
        <taxon>Basidiobolaceae</taxon>
        <taxon>Basidiobolus</taxon>
    </lineage>
</organism>
<feature type="compositionally biased region" description="Polar residues" evidence="1">
    <location>
        <begin position="170"/>
        <end position="197"/>
    </location>
</feature>
<protein>
    <submittedName>
        <fullName evidence="2">Uncharacterized protein</fullName>
    </submittedName>
</protein>
<comment type="caution">
    <text evidence="2">The sequence shown here is derived from an EMBL/GenBank/DDBJ whole genome shotgun (WGS) entry which is preliminary data.</text>
</comment>
<evidence type="ECO:0000256" key="1">
    <source>
        <dbReference type="SAM" id="MobiDB-lite"/>
    </source>
</evidence>
<reference evidence="2 3" key="1">
    <citation type="submission" date="2016-07" db="EMBL/GenBank/DDBJ databases">
        <title>Pervasive Adenine N6-methylation of Active Genes in Fungi.</title>
        <authorList>
            <consortium name="DOE Joint Genome Institute"/>
            <person name="Mondo S.J."/>
            <person name="Dannebaum R.O."/>
            <person name="Kuo R.C."/>
            <person name="Labutti K."/>
            <person name="Haridas S."/>
            <person name="Kuo A."/>
            <person name="Salamov A."/>
            <person name="Ahrendt S.R."/>
            <person name="Lipzen A."/>
            <person name="Sullivan W."/>
            <person name="Andreopoulos W.B."/>
            <person name="Clum A."/>
            <person name="Lindquist E."/>
            <person name="Daum C."/>
            <person name="Ramamoorthy G.K."/>
            <person name="Gryganskyi A."/>
            <person name="Culley D."/>
            <person name="Magnuson J.K."/>
            <person name="James T.Y."/>
            <person name="O'Malley M.A."/>
            <person name="Stajich J.E."/>
            <person name="Spatafora J.W."/>
            <person name="Visel A."/>
            <person name="Grigoriev I.V."/>
        </authorList>
    </citation>
    <scope>NUCLEOTIDE SEQUENCE [LARGE SCALE GENOMIC DNA]</scope>
    <source>
        <strain evidence="2 3">CBS 931.73</strain>
    </source>
</reference>
<proteinExistence type="predicted"/>
<feature type="non-terminal residue" evidence="2">
    <location>
        <position position="250"/>
    </location>
</feature>
<dbReference type="AlphaFoldDB" id="A0A1Y1YEX2"/>
<feature type="region of interest" description="Disordered" evidence="1">
    <location>
        <begin position="170"/>
        <end position="225"/>
    </location>
</feature>
<feature type="compositionally biased region" description="Basic and acidic residues" evidence="1">
    <location>
        <begin position="52"/>
        <end position="78"/>
    </location>
</feature>
<feature type="compositionally biased region" description="Low complexity" evidence="1">
    <location>
        <begin position="200"/>
        <end position="225"/>
    </location>
</feature>
<feature type="region of interest" description="Disordered" evidence="1">
    <location>
        <begin position="37"/>
        <end position="127"/>
    </location>
</feature>
<dbReference type="Proteomes" id="UP000193498">
    <property type="component" value="Unassembled WGS sequence"/>
</dbReference>
<dbReference type="InParanoid" id="A0A1Y1YEX2"/>
<sequence length="250" mass="27792">MSPTKAIDAPSILINLATVPKAFPRGQVEAVEAALVKSRPARETTWSYSHRHTLDDPIFDRTRIEREPQVKTEPEHQHKPQFGLDNSSHTPRPSASPKSTKLEKRAASEEPSGYTPAAKKPFRSQENNLQLPEDSTLDKPLSDCSDIEQLPLPAGFGEVELEAIRILGSFSQPRDTSGPSHLDGNSSINSSRATSVEYTPPHQQQQQQHQHQQQQSLQPHPALPLPLVLPQLQLHPHQHQHPHHVGSPLL</sequence>
<gene>
    <name evidence="2" type="ORF">K493DRAFT_314597</name>
</gene>
<feature type="compositionally biased region" description="Polar residues" evidence="1">
    <location>
        <begin position="84"/>
        <end position="99"/>
    </location>
</feature>
<dbReference type="EMBL" id="MCFE01000158">
    <property type="protein sequence ID" value="ORX96266.1"/>
    <property type="molecule type" value="Genomic_DNA"/>
</dbReference>
<keyword evidence="3" id="KW-1185">Reference proteome</keyword>
<accession>A0A1Y1YEX2</accession>